<protein>
    <submittedName>
        <fullName evidence="3">Alpha/beta hydrolase</fullName>
    </submittedName>
</protein>
<sequence>MQSQSWTVPGAPVEGYVWPAPQARAAVLLAHGFGEYAGRYVERYHALIPTLVGAGFTVYAYDQRGHGRSAGRRAVVDLFALVEDHLKAREALRSLSGPLFLLGHSMGGLVTAASVARDPRGVSGVVLTSPALLVGENERPWLKRLAPLVARVAPGLKTTALPTGGLSRLAEEVSAYEADETMYHGHVPALTGASMLRLSGSLWPHYPRWTVPTLVVHGSEDQLTDPGAASASWRRWGRRTRPSTMCRAGTTNCSTTSPARRSAG</sequence>
<evidence type="ECO:0000313" key="3">
    <source>
        <dbReference type="EMBL" id="MFC6660182.1"/>
    </source>
</evidence>
<keyword evidence="4" id="KW-1185">Reference proteome</keyword>
<gene>
    <name evidence="3" type="ORF">ACFP90_07290</name>
</gene>
<dbReference type="Proteomes" id="UP001596317">
    <property type="component" value="Unassembled WGS sequence"/>
</dbReference>
<organism evidence="3 4">
    <name type="scientific">Deinococcus multiflagellatus</name>
    <dbReference type="NCBI Taxonomy" id="1656887"/>
    <lineage>
        <taxon>Bacteria</taxon>
        <taxon>Thermotogati</taxon>
        <taxon>Deinococcota</taxon>
        <taxon>Deinococci</taxon>
        <taxon>Deinococcales</taxon>
        <taxon>Deinococcaceae</taxon>
        <taxon>Deinococcus</taxon>
    </lineage>
</organism>
<feature type="domain" description="Serine aminopeptidase S33" evidence="2">
    <location>
        <begin position="22"/>
        <end position="237"/>
    </location>
</feature>
<dbReference type="InterPro" id="IPR051044">
    <property type="entry name" value="MAG_DAG_Lipase"/>
</dbReference>
<dbReference type="RefSeq" id="WP_380055079.1">
    <property type="nucleotide sequence ID" value="NZ_JBHSWB010000001.1"/>
</dbReference>
<dbReference type="EMBL" id="JBHSWB010000001">
    <property type="protein sequence ID" value="MFC6660182.1"/>
    <property type="molecule type" value="Genomic_DNA"/>
</dbReference>
<comment type="caution">
    <text evidence="3">The sequence shown here is derived from an EMBL/GenBank/DDBJ whole genome shotgun (WGS) entry which is preliminary data.</text>
</comment>
<keyword evidence="3" id="KW-0378">Hydrolase</keyword>
<dbReference type="InterPro" id="IPR000073">
    <property type="entry name" value="AB_hydrolase_1"/>
</dbReference>
<dbReference type="Pfam" id="PF12146">
    <property type="entry name" value="Hydrolase_4"/>
    <property type="match status" value="1"/>
</dbReference>
<dbReference type="PRINTS" id="PR00111">
    <property type="entry name" value="ABHYDROLASE"/>
</dbReference>
<feature type="compositionally biased region" description="Polar residues" evidence="1">
    <location>
        <begin position="249"/>
        <end position="264"/>
    </location>
</feature>
<dbReference type="Gene3D" id="3.40.50.1820">
    <property type="entry name" value="alpha/beta hydrolase"/>
    <property type="match status" value="1"/>
</dbReference>
<dbReference type="InterPro" id="IPR022742">
    <property type="entry name" value="Hydrolase_4"/>
</dbReference>
<evidence type="ECO:0000313" key="4">
    <source>
        <dbReference type="Proteomes" id="UP001596317"/>
    </source>
</evidence>
<dbReference type="SUPFAM" id="SSF53474">
    <property type="entry name" value="alpha/beta-Hydrolases"/>
    <property type="match status" value="1"/>
</dbReference>
<evidence type="ECO:0000256" key="1">
    <source>
        <dbReference type="SAM" id="MobiDB-lite"/>
    </source>
</evidence>
<accession>A0ABW1ZIH7</accession>
<dbReference type="GO" id="GO:0016787">
    <property type="term" value="F:hydrolase activity"/>
    <property type="evidence" value="ECO:0007669"/>
    <property type="project" value="UniProtKB-KW"/>
</dbReference>
<proteinExistence type="predicted"/>
<evidence type="ECO:0000259" key="2">
    <source>
        <dbReference type="Pfam" id="PF12146"/>
    </source>
</evidence>
<dbReference type="InterPro" id="IPR029058">
    <property type="entry name" value="AB_hydrolase_fold"/>
</dbReference>
<reference evidence="4" key="1">
    <citation type="journal article" date="2019" name="Int. J. Syst. Evol. Microbiol.">
        <title>The Global Catalogue of Microorganisms (GCM) 10K type strain sequencing project: providing services to taxonomists for standard genome sequencing and annotation.</title>
        <authorList>
            <consortium name="The Broad Institute Genomics Platform"/>
            <consortium name="The Broad Institute Genome Sequencing Center for Infectious Disease"/>
            <person name="Wu L."/>
            <person name="Ma J."/>
        </authorList>
    </citation>
    <scope>NUCLEOTIDE SEQUENCE [LARGE SCALE GENOMIC DNA]</scope>
    <source>
        <strain evidence="4">CCUG 63830</strain>
    </source>
</reference>
<feature type="region of interest" description="Disordered" evidence="1">
    <location>
        <begin position="224"/>
        <end position="264"/>
    </location>
</feature>
<name>A0ABW1ZIH7_9DEIO</name>
<dbReference type="PANTHER" id="PTHR11614">
    <property type="entry name" value="PHOSPHOLIPASE-RELATED"/>
    <property type="match status" value="1"/>
</dbReference>